<name>A0ABU9RIJ2_9BURK</name>
<gene>
    <name evidence="1" type="ORF">VSR73_00975</name>
</gene>
<organism evidence="1 2">
    <name type="scientific">Paraburkholderia ferrariae</name>
    <dbReference type="NCBI Taxonomy" id="386056"/>
    <lineage>
        <taxon>Bacteria</taxon>
        <taxon>Pseudomonadati</taxon>
        <taxon>Pseudomonadota</taxon>
        <taxon>Betaproteobacteria</taxon>
        <taxon>Burkholderiales</taxon>
        <taxon>Burkholderiaceae</taxon>
        <taxon>Paraburkholderia</taxon>
    </lineage>
</organism>
<accession>A0ABU9RIJ2</accession>
<reference evidence="1 2" key="1">
    <citation type="submission" date="2024-01" db="EMBL/GenBank/DDBJ databases">
        <title>The diversity of rhizobia nodulating Mimosa spp. in eleven states of Brazil covering several biomes is determined by host plant, location, and edaphic factors.</title>
        <authorList>
            <person name="Rouws L."/>
            <person name="Barauna A."/>
            <person name="Beukes C."/>
            <person name="De Faria S.M."/>
            <person name="Gross E."/>
            <person name="Dos Reis Junior F.B."/>
            <person name="Simon M."/>
            <person name="Maluk M."/>
            <person name="Odee D.W."/>
            <person name="Kenicer G."/>
            <person name="Young J.P.W."/>
            <person name="Reis V.M."/>
            <person name="Zilli J."/>
            <person name="James E.K."/>
        </authorList>
    </citation>
    <scope>NUCLEOTIDE SEQUENCE [LARGE SCALE GENOMIC DNA]</scope>
    <source>
        <strain evidence="1 2">JPY167</strain>
    </source>
</reference>
<evidence type="ECO:0000313" key="2">
    <source>
        <dbReference type="Proteomes" id="UP001489897"/>
    </source>
</evidence>
<dbReference type="Proteomes" id="UP001489897">
    <property type="component" value="Unassembled WGS sequence"/>
</dbReference>
<evidence type="ECO:0008006" key="3">
    <source>
        <dbReference type="Google" id="ProtNLM"/>
    </source>
</evidence>
<dbReference type="RefSeq" id="WP_342945511.1">
    <property type="nucleotide sequence ID" value="NZ_JAYMRV010000001.1"/>
</dbReference>
<dbReference type="EMBL" id="JAYMRV010000001">
    <property type="protein sequence ID" value="MEM5419647.1"/>
    <property type="molecule type" value="Genomic_DNA"/>
</dbReference>
<keyword evidence="2" id="KW-1185">Reference proteome</keyword>
<proteinExistence type="predicted"/>
<sequence length="155" mass="17312">MSRSRYKGAAAKRDSGGFQAVPNAVYESDAFRSLSHYARSLLWDFVFQFRGDNNGRLLCTWDMMTKRGWRSKETLSNAKAELLAAQLIAETRKGARPSRASWYGLTWLALDQIDGMDIDARAFPRGAYRRLAPAKNAPLSTVGGGQEALVVRESY</sequence>
<evidence type="ECO:0000313" key="1">
    <source>
        <dbReference type="EMBL" id="MEM5419647.1"/>
    </source>
</evidence>
<comment type="caution">
    <text evidence="1">The sequence shown here is derived from an EMBL/GenBank/DDBJ whole genome shotgun (WGS) entry which is preliminary data.</text>
</comment>
<protein>
    <recommendedName>
        <fullName evidence="3">Helix-turn-helix domain-containing protein</fullName>
    </recommendedName>
</protein>